<sequence>MKKYLLIKSIMLLIILSFGGCKPKSNTKAQIEKEGLSETTTVEVKAAQNSSENAISNKPVSELSKEDEMYYNGEIEREDIHIQEDSLLIKYYHDYDKSIVDGTSTIDSTICLEQEFEHIDVDLPVRINVKVTFDPEGDYDVRQIYLKCEENLKDKIHCETKGNTLFITMKNIGHRLIVKSIPEIILMPFKFKSVTAHHHSDIKYTNKFEAPDLHFLLKDQSKIRYKSIYNQNVSVTMMGKSEMYCSAEYQLEYLSTKLFDQTQLDCSYMGTKRGNFNLYDHARIDGDSFRVHDLQGTLNDHSLLIFTRFKKLNLPNFSFNHIKEDSHYEDMDFNEAGGEVVIDSIEYKTCFTLEEQIPPTCADDLPTIKEATLFREVAQGEEGELHMSIKNAAKDSIHRMDTITTVFESISALQVNVPLEVILTTGESLNHIDVICDKDSGGEKIMNYTQDGDTLRLGVRYEDQKIQLSQPMKIHIYTQDLETLECLGFTSLKLHQQQKKEKMAISLHEHAKIEGYFNSDTLQLETHNHSVARVKGSIESLFHLRMTDFSTVMIQEKLYTSTIDAQLDKSSIFDGEQMSGNKIEGQCTDQSFIKIGKIEWNLFKLNSESSVYSYP</sequence>
<gene>
    <name evidence="1" type="ORF">K4L44_17430</name>
</gene>
<protein>
    <submittedName>
        <fullName evidence="1">DUF2807 domain-containing protein</fullName>
    </submittedName>
</protein>
<keyword evidence="2" id="KW-1185">Reference proteome</keyword>
<accession>A0AC61NF98</accession>
<organism evidence="1 2">
    <name type="scientific">Halosquirtibacter laminarini</name>
    <dbReference type="NCBI Taxonomy" id="3374600"/>
    <lineage>
        <taxon>Bacteria</taxon>
        <taxon>Pseudomonadati</taxon>
        <taxon>Bacteroidota</taxon>
        <taxon>Bacteroidia</taxon>
        <taxon>Marinilabiliales</taxon>
        <taxon>Prolixibacteraceae</taxon>
        <taxon>Halosquirtibacter</taxon>
    </lineage>
</organism>
<name>A0AC61NF98_9BACT</name>
<dbReference type="Proteomes" id="UP000826212">
    <property type="component" value="Chromosome"/>
</dbReference>
<evidence type="ECO:0000313" key="2">
    <source>
        <dbReference type="Proteomes" id="UP000826212"/>
    </source>
</evidence>
<evidence type="ECO:0000313" key="1">
    <source>
        <dbReference type="EMBL" id="QZE14268.1"/>
    </source>
</evidence>
<dbReference type="EMBL" id="CP081303">
    <property type="protein sequence ID" value="QZE14268.1"/>
    <property type="molecule type" value="Genomic_DNA"/>
</dbReference>
<proteinExistence type="predicted"/>
<reference evidence="1" key="1">
    <citation type="submission" date="2021-08" db="EMBL/GenBank/DDBJ databases">
        <title>Novel anaerobic bacterium isolated from sea squirt in East Sea, Republic of Korea.</title>
        <authorList>
            <person name="Nguyen T.H."/>
            <person name="Li Z."/>
            <person name="Lee Y.-J."/>
            <person name="Ko J."/>
            <person name="Kim S.-G."/>
        </authorList>
    </citation>
    <scope>NUCLEOTIDE SEQUENCE</scope>
    <source>
        <strain evidence="1">KCTC 25031</strain>
    </source>
</reference>